<name>A0A0F7L6Y7_9VIRU</name>
<evidence type="ECO:0000259" key="1">
    <source>
        <dbReference type="PROSITE" id="PS51186"/>
    </source>
</evidence>
<accession>A0A0F7L6Y7</accession>
<organism evidence="2">
    <name type="scientific">uncultured marine virus</name>
    <dbReference type="NCBI Taxonomy" id="186617"/>
    <lineage>
        <taxon>Viruses</taxon>
        <taxon>environmental samples</taxon>
    </lineage>
</organism>
<dbReference type="SUPFAM" id="SSF55729">
    <property type="entry name" value="Acyl-CoA N-acyltransferases (Nat)"/>
    <property type="match status" value="1"/>
</dbReference>
<proteinExistence type="predicted"/>
<dbReference type="GO" id="GO:0016747">
    <property type="term" value="F:acyltransferase activity, transferring groups other than amino-acyl groups"/>
    <property type="evidence" value="ECO:0007669"/>
    <property type="project" value="InterPro"/>
</dbReference>
<dbReference type="InterPro" id="IPR016181">
    <property type="entry name" value="Acyl_CoA_acyltransferase"/>
</dbReference>
<dbReference type="PROSITE" id="PS51186">
    <property type="entry name" value="GNAT"/>
    <property type="match status" value="1"/>
</dbReference>
<reference evidence="2" key="2">
    <citation type="submission" date="2015-03" db="EMBL/GenBank/DDBJ databases">
        <authorList>
            <person name="Chow C.-E.T."/>
            <person name="Winget D.M."/>
            <person name="White R.A.III."/>
            <person name="Hallam S.J."/>
            <person name="Suttle C.A."/>
        </authorList>
    </citation>
    <scope>NUCLEOTIDE SEQUENCE</scope>
    <source>
        <strain evidence="2">Oxic1_1</strain>
    </source>
</reference>
<reference evidence="2" key="1">
    <citation type="journal article" date="2015" name="Front. Microbiol.">
        <title>Combining genomic sequencing methods to explore viral diversity and reveal potential virus-host interactions.</title>
        <authorList>
            <person name="Chow C.E."/>
            <person name="Winget D.M."/>
            <person name="White R.A.III."/>
            <person name="Hallam S.J."/>
            <person name="Suttle C.A."/>
        </authorList>
    </citation>
    <scope>NUCLEOTIDE SEQUENCE</scope>
    <source>
        <strain evidence="2">Oxic1_1</strain>
    </source>
</reference>
<dbReference type="Gene3D" id="3.40.630.30">
    <property type="match status" value="1"/>
</dbReference>
<dbReference type="InterPro" id="IPR000182">
    <property type="entry name" value="GNAT_dom"/>
</dbReference>
<sequence length="150" mass="17305">MMLFKVTPELVDIAFPVFFPDMAKSVFKNASVDRDKIFEMVRGYANSPTCYFRYAMEDSEMVGFFVGWTHEMWFSRDVIGEELFHYVAPSYRGRGIGREMAAGFFDWCQVQSDVKAIHYSNSFGINVEHSEKIYTDLGAVHVGGYFIKEL</sequence>
<evidence type="ECO:0000313" key="2">
    <source>
        <dbReference type="EMBL" id="AKH47685.1"/>
    </source>
</evidence>
<protein>
    <recommendedName>
        <fullName evidence="1">N-acetyltransferase domain-containing protein</fullName>
    </recommendedName>
</protein>
<feature type="domain" description="N-acetyltransferase" evidence="1">
    <location>
        <begin position="1"/>
        <end position="150"/>
    </location>
</feature>
<dbReference type="Pfam" id="PF00583">
    <property type="entry name" value="Acetyltransf_1"/>
    <property type="match status" value="1"/>
</dbReference>
<dbReference type="EMBL" id="KR029596">
    <property type="protein sequence ID" value="AKH47685.1"/>
    <property type="molecule type" value="Genomic_DNA"/>
</dbReference>
<dbReference type="CDD" id="cd04301">
    <property type="entry name" value="NAT_SF"/>
    <property type="match status" value="1"/>
</dbReference>